<dbReference type="EMBL" id="JBHSOF010000036">
    <property type="protein sequence ID" value="MFC5666148.1"/>
    <property type="molecule type" value="Genomic_DNA"/>
</dbReference>
<name>A0ABW0X6I1_9ACTN</name>
<accession>A0ABW0X6I1</accession>
<feature type="domain" description="PPM-type phosphatase" evidence="3">
    <location>
        <begin position="332"/>
        <end position="579"/>
    </location>
</feature>
<evidence type="ECO:0000256" key="2">
    <source>
        <dbReference type="SAM" id="MobiDB-lite"/>
    </source>
</evidence>
<reference evidence="5" key="1">
    <citation type="journal article" date="2019" name="Int. J. Syst. Evol. Microbiol.">
        <title>The Global Catalogue of Microorganisms (GCM) 10K type strain sequencing project: providing services to taxonomists for standard genome sequencing and annotation.</title>
        <authorList>
            <consortium name="The Broad Institute Genomics Platform"/>
            <consortium name="The Broad Institute Genome Sequencing Center for Infectious Disease"/>
            <person name="Wu L."/>
            <person name="Ma J."/>
        </authorList>
    </citation>
    <scope>NUCLEOTIDE SEQUENCE [LARGE SCALE GENOMIC DNA]</scope>
    <source>
        <strain evidence="5">CGMCC 4.1437</strain>
    </source>
</reference>
<sequence length="580" mass="59165">MTESPQPSTSSEPVEPGGASGLSVLDPPGFHGPAAPTAAGQPDGEQPAAGQPDGEPPDAAGGHAPDGGTDRRTDGGAGATPAADAPGAPDGASDRAPDATPDGAPDGATPAPAPAPAPDQASDPDPASDPAATGMQDRLAGRLSDFASLYEHTERLARARGLPATLDAVLASGTALLGADRALLVTALPGGGPSQPVGLGLDRASLGSLETVPPDQSLLARLLREHDRPAEVRSHDLAEDEAIGARLRELAGQLGLGGCYGLPLATEEDGPLAAALWFYDGPADPSDRRRELARRYCDVAAPLLAKQLDAEKVRRTTEALRRGLLPDRLPQTAGLRLAARLDPAGLDRSCGSDWYDAIPLPDGTVGLTVGSVSGDGPGAGPGSAPGAAAAMGRVRAALRAYAVLEGEDPVSVLGDLELLLKTTEPTRSATAVYAWVEPEERRITLAGAGHCPPVLVTRYGAEFVETSLSAPLGMLSCWEAPGVEFTAERGDTLVLYTEGLARRFGPTLHAGQANLRRAAADAPRDVRIDPDRLCAHLLAAAAERSADRRDAADGGTAGRHAALAEGPATDDLMLLAARFA</sequence>
<feature type="compositionally biased region" description="Low complexity" evidence="2">
    <location>
        <begin position="1"/>
        <end position="16"/>
    </location>
</feature>
<feature type="compositionally biased region" description="Low complexity" evidence="2">
    <location>
        <begin position="79"/>
        <end position="91"/>
    </location>
</feature>
<dbReference type="InterPro" id="IPR001932">
    <property type="entry name" value="PPM-type_phosphatase-like_dom"/>
</dbReference>
<feature type="compositionally biased region" description="Low complexity" evidence="2">
    <location>
        <begin position="118"/>
        <end position="132"/>
    </location>
</feature>
<keyword evidence="1" id="KW-0378">Hydrolase</keyword>
<dbReference type="InterPro" id="IPR029016">
    <property type="entry name" value="GAF-like_dom_sf"/>
</dbReference>
<evidence type="ECO:0000313" key="4">
    <source>
        <dbReference type="EMBL" id="MFC5666148.1"/>
    </source>
</evidence>
<dbReference type="Proteomes" id="UP001595975">
    <property type="component" value="Unassembled WGS sequence"/>
</dbReference>
<proteinExistence type="predicted"/>
<organism evidence="4 5">
    <name type="scientific">Kitasatospora misakiensis</name>
    <dbReference type="NCBI Taxonomy" id="67330"/>
    <lineage>
        <taxon>Bacteria</taxon>
        <taxon>Bacillati</taxon>
        <taxon>Actinomycetota</taxon>
        <taxon>Actinomycetes</taxon>
        <taxon>Kitasatosporales</taxon>
        <taxon>Streptomycetaceae</taxon>
        <taxon>Kitasatospora</taxon>
    </lineage>
</organism>
<dbReference type="InterPro" id="IPR036457">
    <property type="entry name" value="PPM-type-like_dom_sf"/>
</dbReference>
<dbReference type="RefSeq" id="WP_380227821.1">
    <property type="nucleotide sequence ID" value="NZ_JBHSOF010000036.1"/>
</dbReference>
<dbReference type="SMART" id="SM00331">
    <property type="entry name" value="PP2C_SIG"/>
    <property type="match status" value="1"/>
</dbReference>
<dbReference type="PANTHER" id="PTHR43156">
    <property type="entry name" value="STAGE II SPORULATION PROTEIN E-RELATED"/>
    <property type="match status" value="1"/>
</dbReference>
<feature type="compositionally biased region" description="Low complexity" evidence="2">
    <location>
        <begin position="98"/>
        <end position="110"/>
    </location>
</feature>
<dbReference type="SUPFAM" id="SSF55781">
    <property type="entry name" value="GAF domain-like"/>
    <property type="match status" value="1"/>
</dbReference>
<feature type="compositionally biased region" description="Low complexity" evidence="2">
    <location>
        <begin position="47"/>
        <end position="67"/>
    </location>
</feature>
<evidence type="ECO:0000259" key="3">
    <source>
        <dbReference type="SMART" id="SM00331"/>
    </source>
</evidence>
<protein>
    <submittedName>
        <fullName evidence="4">SpoIIE family protein phosphatase</fullName>
    </submittedName>
</protein>
<evidence type="ECO:0000256" key="1">
    <source>
        <dbReference type="ARBA" id="ARBA00022801"/>
    </source>
</evidence>
<feature type="region of interest" description="Disordered" evidence="2">
    <location>
        <begin position="1"/>
        <end position="134"/>
    </location>
</feature>
<dbReference type="PANTHER" id="PTHR43156:SF2">
    <property type="entry name" value="STAGE II SPORULATION PROTEIN E"/>
    <property type="match status" value="1"/>
</dbReference>
<comment type="caution">
    <text evidence="4">The sequence shown here is derived from an EMBL/GenBank/DDBJ whole genome shotgun (WGS) entry which is preliminary data.</text>
</comment>
<dbReference type="InterPro" id="IPR052016">
    <property type="entry name" value="Bact_Sigma-Reg"/>
</dbReference>
<evidence type="ECO:0000313" key="5">
    <source>
        <dbReference type="Proteomes" id="UP001595975"/>
    </source>
</evidence>
<dbReference type="Pfam" id="PF07228">
    <property type="entry name" value="SpoIIE"/>
    <property type="match status" value="1"/>
</dbReference>
<gene>
    <name evidence="4" type="ORF">ACFP3U_24630</name>
</gene>
<dbReference type="Gene3D" id="3.60.40.10">
    <property type="entry name" value="PPM-type phosphatase domain"/>
    <property type="match status" value="1"/>
</dbReference>
<dbReference type="Gene3D" id="3.30.450.40">
    <property type="match status" value="1"/>
</dbReference>
<keyword evidence="5" id="KW-1185">Reference proteome</keyword>